<proteinExistence type="predicted"/>
<evidence type="ECO:0000313" key="1">
    <source>
        <dbReference type="EMBL" id="SFC59463.1"/>
    </source>
</evidence>
<gene>
    <name evidence="1" type="ORF">SAMN04487891_11495</name>
    <name evidence="2" type="ORF">SAMN05216293_2041</name>
</gene>
<evidence type="ECO:0000313" key="4">
    <source>
        <dbReference type="Proteomes" id="UP000198940"/>
    </source>
</evidence>
<evidence type="ECO:0000313" key="2">
    <source>
        <dbReference type="EMBL" id="SHK85085.1"/>
    </source>
</evidence>
<comment type="caution">
    <text evidence="2">The sequence shown here is derived from an EMBL/GenBank/DDBJ whole genome shotgun (WGS) entry which is preliminary data.</text>
</comment>
<keyword evidence="4" id="KW-1185">Reference proteome</keyword>
<dbReference type="EMBL" id="FRAT01000005">
    <property type="protein sequence ID" value="SHK85085.1"/>
    <property type="molecule type" value="Genomic_DNA"/>
</dbReference>
<protein>
    <submittedName>
        <fullName evidence="2">Uncharacterized protein</fullName>
    </submittedName>
</protein>
<organism evidence="2 3">
    <name type="scientific">Flagellimonas taeanensis</name>
    <dbReference type="NCBI Taxonomy" id="1005926"/>
    <lineage>
        <taxon>Bacteria</taxon>
        <taxon>Pseudomonadati</taxon>
        <taxon>Bacteroidota</taxon>
        <taxon>Flavobacteriia</taxon>
        <taxon>Flavobacteriales</taxon>
        <taxon>Flavobacteriaceae</taxon>
        <taxon>Flagellimonas</taxon>
    </lineage>
</organism>
<name>A0A1M6VUQ6_9FLAO</name>
<dbReference type="AlphaFoldDB" id="A0A1M6VUQ6"/>
<evidence type="ECO:0000313" key="3">
    <source>
        <dbReference type="Proteomes" id="UP000184031"/>
    </source>
</evidence>
<dbReference type="Proteomes" id="UP000184031">
    <property type="component" value="Unassembled WGS sequence"/>
</dbReference>
<dbReference type="EMBL" id="FOKU01000014">
    <property type="protein sequence ID" value="SFC59463.1"/>
    <property type="molecule type" value="Genomic_DNA"/>
</dbReference>
<accession>A0A1M6VUQ6</accession>
<dbReference type="Proteomes" id="UP000198940">
    <property type="component" value="Unassembled WGS sequence"/>
</dbReference>
<sequence length="80" mass="8729">MKYGLLFMLACVWVSCNSPKTKADTAEMETKAEQGDGLQIGDYVVEPFQDSKVISGWAEMATGPANLMELLLPTSPSMRV</sequence>
<dbReference type="PROSITE" id="PS51257">
    <property type="entry name" value="PROKAR_LIPOPROTEIN"/>
    <property type="match status" value="1"/>
</dbReference>
<dbReference type="STRING" id="1055723.SAMN05216293_2041"/>
<reference evidence="2 3" key="1">
    <citation type="submission" date="2016-11" db="EMBL/GenBank/DDBJ databases">
        <authorList>
            <person name="Varghese N."/>
            <person name="Submissions S."/>
        </authorList>
    </citation>
    <scope>NUCLEOTIDE SEQUENCE [LARGE SCALE GENOMIC DNA]</scope>
    <source>
        <strain evidence="2 3">CGMCC 1.12174</strain>
        <strain evidence="1 4">DSM 26351</strain>
    </source>
</reference>